<organism evidence="5 6">
    <name type="scientific">Aleadryas rufinucha</name>
    <name type="common">rufous-naped whistler</name>
    <dbReference type="NCBI Taxonomy" id="461220"/>
    <lineage>
        <taxon>Eukaryota</taxon>
        <taxon>Metazoa</taxon>
        <taxon>Chordata</taxon>
        <taxon>Craniata</taxon>
        <taxon>Vertebrata</taxon>
        <taxon>Euteleostomi</taxon>
        <taxon>Archelosauria</taxon>
        <taxon>Archosauria</taxon>
        <taxon>Dinosauria</taxon>
        <taxon>Saurischia</taxon>
        <taxon>Theropoda</taxon>
        <taxon>Coelurosauria</taxon>
        <taxon>Aves</taxon>
        <taxon>Neognathae</taxon>
        <taxon>Neoaves</taxon>
        <taxon>Telluraves</taxon>
        <taxon>Australaves</taxon>
        <taxon>Passeriformes</taxon>
        <taxon>Corvoidea</taxon>
        <taxon>Pachycephalidae</taxon>
        <taxon>Aleadryas</taxon>
    </lineage>
</organism>
<dbReference type="InterPro" id="IPR036915">
    <property type="entry name" value="Cyclin-like_sf"/>
</dbReference>
<reference evidence="5 6" key="1">
    <citation type="submission" date="2019-09" db="EMBL/GenBank/DDBJ databases">
        <title>Bird 10,000 Genomes (B10K) Project - Family phase.</title>
        <authorList>
            <person name="Zhang G."/>
        </authorList>
    </citation>
    <scope>NUCLEOTIDE SEQUENCE [LARGE SCALE GENOMIC DNA]</scope>
    <source>
        <strain evidence="5">B10K-DU-029-36</strain>
        <tissue evidence="5">Muscle</tissue>
    </source>
</reference>
<dbReference type="Pfam" id="PF00134">
    <property type="entry name" value="Cyclin_N"/>
    <property type="match status" value="1"/>
</dbReference>
<evidence type="ECO:0000256" key="1">
    <source>
        <dbReference type="ARBA" id="ARBA00023127"/>
    </source>
</evidence>
<evidence type="ECO:0000256" key="2">
    <source>
        <dbReference type="RuleBase" id="RU000383"/>
    </source>
</evidence>
<dbReference type="SUPFAM" id="SSF47954">
    <property type="entry name" value="Cyclin-like"/>
    <property type="match status" value="2"/>
</dbReference>
<proteinExistence type="inferred from homology"/>
<evidence type="ECO:0000259" key="4">
    <source>
        <dbReference type="SMART" id="SM01332"/>
    </source>
</evidence>
<dbReference type="InterPro" id="IPR013763">
    <property type="entry name" value="Cyclin-like_dom"/>
</dbReference>
<dbReference type="FunFam" id="1.10.472.10:FF:000003">
    <property type="entry name" value="G1/S-specific cyclin-D2"/>
    <property type="match status" value="1"/>
</dbReference>
<name>A0A7K8HF13_9CORV</name>
<protein>
    <submittedName>
        <fullName evidence="5">CCND1 protein</fullName>
    </submittedName>
</protein>
<dbReference type="SMART" id="SM01332">
    <property type="entry name" value="Cyclin_C"/>
    <property type="match status" value="1"/>
</dbReference>
<keyword evidence="1 2" id="KW-0195">Cyclin</keyword>
<evidence type="ECO:0000313" key="5">
    <source>
        <dbReference type="EMBL" id="NXC53967.1"/>
    </source>
</evidence>
<feature type="non-terminal residue" evidence="5">
    <location>
        <position position="225"/>
    </location>
</feature>
<dbReference type="InterPro" id="IPR039361">
    <property type="entry name" value="Cyclin"/>
</dbReference>
<dbReference type="Pfam" id="PF02984">
    <property type="entry name" value="Cyclin_C"/>
    <property type="match status" value="1"/>
</dbReference>
<dbReference type="InterPro" id="IPR004367">
    <property type="entry name" value="Cyclin_C-dom"/>
</dbReference>
<dbReference type="EMBL" id="VZTH01003461">
    <property type="protein sequence ID" value="NXC53967.1"/>
    <property type="molecule type" value="Genomic_DNA"/>
</dbReference>
<dbReference type="Gene3D" id="1.10.472.10">
    <property type="entry name" value="Cyclin-like"/>
    <property type="match status" value="2"/>
</dbReference>
<comment type="similarity">
    <text evidence="2">Belongs to the cyclin family.</text>
</comment>
<keyword evidence="6" id="KW-1185">Reference proteome</keyword>
<dbReference type="SMART" id="SM00385">
    <property type="entry name" value="CYCLIN"/>
    <property type="match status" value="1"/>
</dbReference>
<gene>
    <name evidence="5" type="primary">Ccnd1</name>
    <name evidence="5" type="ORF">ALERUF_R07007</name>
</gene>
<dbReference type="Proteomes" id="UP000557196">
    <property type="component" value="Unassembled WGS sequence"/>
</dbReference>
<feature type="domain" description="Cyclin C-terminal" evidence="4">
    <location>
        <begin position="16"/>
        <end position="213"/>
    </location>
</feature>
<feature type="non-terminal residue" evidence="5">
    <location>
        <position position="1"/>
    </location>
</feature>
<sequence>FLQVCEEQKCEEEVFPLAMNYLDRFLSFEPLKKSRLQLLGATCMFVASKMKETIPLTAEKLCIYTDNSIRPDELLVISRRESSKGSRPLLAQVKTSVEGELQLYTSTTMNSNKYWSFSVSLCSSDIKFISNPPSMIAAGSVVAAVQGLHLGNTNTFLSYQCLTHFLSQVIKCDPDCLRACQEQIESLLESSLRQAQQHNVSSETKTVEDEADLSCTPTDVRDVNI</sequence>
<dbReference type="InterPro" id="IPR006671">
    <property type="entry name" value="Cyclin_N"/>
</dbReference>
<accession>A0A7K8HF13</accession>
<evidence type="ECO:0000259" key="3">
    <source>
        <dbReference type="SMART" id="SM00385"/>
    </source>
</evidence>
<comment type="caution">
    <text evidence="5">The sequence shown here is derived from an EMBL/GenBank/DDBJ whole genome shotgun (WGS) entry which is preliminary data.</text>
</comment>
<feature type="domain" description="Cyclin-like" evidence="3">
    <location>
        <begin position="1"/>
        <end position="83"/>
    </location>
</feature>
<dbReference type="PANTHER" id="PTHR10177">
    <property type="entry name" value="CYCLINS"/>
    <property type="match status" value="1"/>
</dbReference>
<evidence type="ECO:0000313" key="6">
    <source>
        <dbReference type="Proteomes" id="UP000557196"/>
    </source>
</evidence>
<dbReference type="AlphaFoldDB" id="A0A7K8HF13"/>